<proteinExistence type="predicted"/>
<organism evidence="1 2">
    <name type="scientific">Cylindrotheca closterium</name>
    <dbReference type="NCBI Taxonomy" id="2856"/>
    <lineage>
        <taxon>Eukaryota</taxon>
        <taxon>Sar</taxon>
        <taxon>Stramenopiles</taxon>
        <taxon>Ochrophyta</taxon>
        <taxon>Bacillariophyta</taxon>
        <taxon>Bacillariophyceae</taxon>
        <taxon>Bacillariophycidae</taxon>
        <taxon>Bacillariales</taxon>
        <taxon>Bacillariaceae</taxon>
        <taxon>Cylindrotheca</taxon>
    </lineage>
</organism>
<accession>A0AAD2GCV4</accession>
<gene>
    <name evidence="1" type="ORF">CYCCA115_LOCUS23990</name>
</gene>
<dbReference type="EMBL" id="CAKOGP040002439">
    <property type="protein sequence ID" value="CAJ1969966.1"/>
    <property type="molecule type" value="Genomic_DNA"/>
</dbReference>
<keyword evidence="2" id="KW-1185">Reference proteome</keyword>
<dbReference type="AlphaFoldDB" id="A0AAD2GCV4"/>
<evidence type="ECO:0000313" key="2">
    <source>
        <dbReference type="Proteomes" id="UP001295423"/>
    </source>
</evidence>
<sequence length="114" mass="12024">MVVHIRDMDGLMEDEDDGFTGGWSIVCNSSSDNLKLAASGGSIIATDIHNLSRAQYDHRLGPDTSGISVGVQFERGLFRKWAGLGNCNSPDGADGAKLDQSGLASAIITWLATV</sequence>
<comment type="caution">
    <text evidence="1">The sequence shown here is derived from an EMBL/GenBank/DDBJ whole genome shotgun (WGS) entry which is preliminary data.</text>
</comment>
<protein>
    <submittedName>
        <fullName evidence="1">Uncharacterized protein</fullName>
    </submittedName>
</protein>
<dbReference type="Proteomes" id="UP001295423">
    <property type="component" value="Unassembled WGS sequence"/>
</dbReference>
<evidence type="ECO:0000313" key="1">
    <source>
        <dbReference type="EMBL" id="CAJ1969966.1"/>
    </source>
</evidence>
<name>A0AAD2GCV4_9STRA</name>
<reference evidence="1" key="1">
    <citation type="submission" date="2023-08" db="EMBL/GenBank/DDBJ databases">
        <authorList>
            <person name="Audoor S."/>
            <person name="Bilcke G."/>
        </authorList>
    </citation>
    <scope>NUCLEOTIDE SEQUENCE</scope>
</reference>